<dbReference type="Proteomes" id="UP001295794">
    <property type="component" value="Unassembled WGS sequence"/>
</dbReference>
<reference evidence="1" key="1">
    <citation type="submission" date="2023-11" db="EMBL/GenBank/DDBJ databases">
        <authorList>
            <person name="De Vega J J."/>
            <person name="De Vega J J."/>
        </authorList>
    </citation>
    <scope>NUCLEOTIDE SEQUENCE</scope>
</reference>
<sequence length="36" mass="3994">VVATCMSCTSVERGSRKQQVTDRCPLARRILGQLET</sequence>
<name>A0AAD2H1W0_9AGAR</name>
<accession>A0AAD2H1W0</accession>
<gene>
    <name evidence="1" type="ORF">MYCIT1_LOCUS10391</name>
</gene>
<organism evidence="1 2">
    <name type="scientific">Mycena citricolor</name>
    <dbReference type="NCBI Taxonomy" id="2018698"/>
    <lineage>
        <taxon>Eukaryota</taxon>
        <taxon>Fungi</taxon>
        <taxon>Dikarya</taxon>
        <taxon>Basidiomycota</taxon>
        <taxon>Agaricomycotina</taxon>
        <taxon>Agaricomycetes</taxon>
        <taxon>Agaricomycetidae</taxon>
        <taxon>Agaricales</taxon>
        <taxon>Marasmiineae</taxon>
        <taxon>Mycenaceae</taxon>
        <taxon>Mycena</taxon>
    </lineage>
</organism>
<keyword evidence="2" id="KW-1185">Reference proteome</keyword>
<dbReference type="AlphaFoldDB" id="A0AAD2H1W0"/>
<protein>
    <submittedName>
        <fullName evidence="1">Uncharacterized protein</fullName>
    </submittedName>
</protein>
<evidence type="ECO:0000313" key="2">
    <source>
        <dbReference type="Proteomes" id="UP001295794"/>
    </source>
</evidence>
<evidence type="ECO:0000313" key="1">
    <source>
        <dbReference type="EMBL" id="CAK5267676.1"/>
    </source>
</evidence>
<dbReference type="EMBL" id="CAVNYO010000130">
    <property type="protein sequence ID" value="CAK5267676.1"/>
    <property type="molecule type" value="Genomic_DNA"/>
</dbReference>
<feature type="non-terminal residue" evidence="1">
    <location>
        <position position="1"/>
    </location>
</feature>
<proteinExistence type="predicted"/>
<comment type="caution">
    <text evidence="1">The sequence shown here is derived from an EMBL/GenBank/DDBJ whole genome shotgun (WGS) entry which is preliminary data.</text>
</comment>